<keyword evidence="2" id="KW-0456">Lyase</keyword>
<dbReference type="Proteomes" id="UP001056619">
    <property type="component" value="Chromosome"/>
</dbReference>
<name>A0ABY4U402_9SPHN</name>
<evidence type="ECO:0000313" key="3">
    <source>
        <dbReference type="Proteomes" id="UP001056619"/>
    </source>
</evidence>
<accession>A0ABY4U402</accession>
<organism evidence="2 3">
    <name type="scientific">Qipengyuania citrea</name>
    <dbReference type="NCBI Taxonomy" id="225971"/>
    <lineage>
        <taxon>Bacteria</taxon>
        <taxon>Pseudomonadati</taxon>
        <taxon>Pseudomonadota</taxon>
        <taxon>Alphaproteobacteria</taxon>
        <taxon>Sphingomonadales</taxon>
        <taxon>Erythrobacteraceae</taxon>
        <taxon>Qipengyuania</taxon>
    </lineage>
</organism>
<protein>
    <submittedName>
        <fullName evidence="2">Aspartate ammonia-lyase</fullName>
        <ecNumber evidence="2">4.3.1.1</ecNumber>
    </submittedName>
</protein>
<feature type="domain" description="Fumarate lyase N-terminal" evidence="1">
    <location>
        <begin position="58"/>
        <end position="389"/>
    </location>
</feature>
<dbReference type="PRINTS" id="PR00149">
    <property type="entry name" value="FUMRATELYASE"/>
</dbReference>
<evidence type="ECO:0000259" key="1">
    <source>
        <dbReference type="Pfam" id="PF00206"/>
    </source>
</evidence>
<evidence type="ECO:0000313" key="2">
    <source>
        <dbReference type="EMBL" id="USA60094.1"/>
    </source>
</evidence>
<dbReference type="InterPro" id="IPR051546">
    <property type="entry name" value="Aspartate_Ammonia-Lyase"/>
</dbReference>
<keyword evidence="3" id="KW-1185">Reference proteome</keyword>
<dbReference type="Pfam" id="PF00206">
    <property type="entry name" value="Lyase_1"/>
    <property type="match status" value="1"/>
</dbReference>
<dbReference type="EMBL" id="CP098494">
    <property type="protein sequence ID" value="USA60094.1"/>
    <property type="molecule type" value="Genomic_DNA"/>
</dbReference>
<gene>
    <name evidence="2" type="ORF">NCF85_08140</name>
</gene>
<dbReference type="Gene3D" id="1.20.200.10">
    <property type="entry name" value="Fumarase/aspartase (Central domain)"/>
    <property type="match status" value="1"/>
</dbReference>
<dbReference type="InterPro" id="IPR022761">
    <property type="entry name" value="Fumarate_lyase_N"/>
</dbReference>
<dbReference type="EC" id="4.3.1.1" evidence="2"/>
<dbReference type="PANTHER" id="PTHR42696">
    <property type="entry name" value="ASPARTATE AMMONIA-LYASE"/>
    <property type="match status" value="1"/>
</dbReference>
<dbReference type="InterPro" id="IPR024083">
    <property type="entry name" value="Fumarase/histidase_N"/>
</dbReference>
<dbReference type="NCBIfam" id="NF008909">
    <property type="entry name" value="PRK12273.1"/>
    <property type="match status" value="1"/>
</dbReference>
<dbReference type="SUPFAM" id="SSF48557">
    <property type="entry name" value="L-aspartase-like"/>
    <property type="match status" value="1"/>
</dbReference>
<dbReference type="RefSeq" id="WP_301641274.1">
    <property type="nucleotide sequence ID" value="NZ_CP098494.1"/>
</dbReference>
<dbReference type="InterPro" id="IPR008948">
    <property type="entry name" value="L-Aspartase-like"/>
</dbReference>
<dbReference type="PANTHER" id="PTHR42696:SF2">
    <property type="entry name" value="ASPARTATE AMMONIA-LYASE"/>
    <property type="match status" value="1"/>
</dbReference>
<sequence length="492" mass="53227">MLQLLKKQVSTAGKPLAYHRFRSVQQLKPLQVSRYADERRVIERTPPPEFRIERDSLGEFALPAHALFGIHTARAVENFPISGRLIGEFPELIAALARIKKAACKINVQEALIPTHLLDPIVQACDEIAGGQFAEWFVVDIYQGGAGTSTNMNVNEVIANRSLQLLGKQLGDYEAVDPIGHINRCQSTNDCYASAVRLALFALNTKLVGALDSLVLSLSRKARQFANVEKLGRTQLQDAVPMTAGAEIGACASSLREDVRRLNELPGMFLEINMGGTAIGSGVGATTAYREKIVGAVAEEFDLPISPAHDPYEASWDVGAFVLYSGMLKRLAVKLSKIANDFRLLSSGPRGGLGELVLPERQAGSSLMPGKVNPVVPEALNQVAFRVFGLDTSITFAAEAGQLQLNAFEPLIFSSTYEAASLLCSAIRMFETKCVEGLSVDQDICLAKLELSTARATEAAVNLSYGRAAEIARHALASGQTWEEALRDLSED</sequence>
<dbReference type="GO" id="GO:0008797">
    <property type="term" value="F:aspartate ammonia-lyase activity"/>
    <property type="evidence" value="ECO:0007669"/>
    <property type="project" value="UniProtKB-EC"/>
</dbReference>
<dbReference type="InterPro" id="IPR000362">
    <property type="entry name" value="Fumarate_lyase_fam"/>
</dbReference>
<dbReference type="PROSITE" id="PS00163">
    <property type="entry name" value="FUMARATE_LYASES"/>
    <property type="match status" value="1"/>
</dbReference>
<dbReference type="Gene3D" id="1.10.275.10">
    <property type="entry name" value="Fumarase/aspartase (N-terminal domain)"/>
    <property type="match status" value="1"/>
</dbReference>
<reference evidence="2 3" key="1">
    <citation type="submission" date="2022-06" db="EMBL/GenBank/DDBJ databases">
        <authorList>
            <person name="Liu G."/>
        </authorList>
    </citation>
    <scope>NUCLEOTIDE SEQUENCE [LARGE SCALE GENOMIC DNA]</scope>
    <source>
        <strain evidence="2 3">E4</strain>
    </source>
</reference>
<dbReference type="InterPro" id="IPR020557">
    <property type="entry name" value="Fumarate_lyase_CS"/>
</dbReference>
<proteinExistence type="predicted"/>